<gene>
    <name evidence="1" type="ORF">Ocin01_14438</name>
</gene>
<evidence type="ECO:0000313" key="1">
    <source>
        <dbReference type="EMBL" id="ODM92244.1"/>
    </source>
</evidence>
<sequence>MNQGELIEFHGELEAQNSKRIQNTVLNDTLIVPADLLAMIKRRQLAHLINHGVKQELAAGCNNVSRQMAQPTVKVITTLESGTDYISGHQYDDVQVQIPENYS</sequence>
<dbReference type="Proteomes" id="UP000094527">
    <property type="component" value="Unassembled WGS sequence"/>
</dbReference>
<dbReference type="AlphaFoldDB" id="A0A1D2MHE1"/>
<protein>
    <submittedName>
        <fullName evidence="1">Uncharacterized protein</fullName>
    </submittedName>
</protein>
<evidence type="ECO:0000313" key="2">
    <source>
        <dbReference type="Proteomes" id="UP000094527"/>
    </source>
</evidence>
<name>A0A1D2MHE1_ORCCI</name>
<comment type="caution">
    <text evidence="1">The sequence shown here is derived from an EMBL/GenBank/DDBJ whole genome shotgun (WGS) entry which is preliminary data.</text>
</comment>
<organism evidence="1 2">
    <name type="scientific">Orchesella cincta</name>
    <name type="common">Springtail</name>
    <name type="synonym">Podura cincta</name>
    <dbReference type="NCBI Taxonomy" id="48709"/>
    <lineage>
        <taxon>Eukaryota</taxon>
        <taxon>Metazoa</taxon>
        <taxon>Ecdysozoa</taxon>
        <taxon>Arthropoda</taxon>
        <taxon>Hexapoda</taxon>
        <taxon>Collembola</taxon>
        <taxon>Entomobryomorpha</taxon>
        <taxon>Entomobryoidea</taxon>
        <taxon>Orchesellidae</taxon>
        <taxon>Orchesellinae</taxon>
        <taxon>Orchesella</taxon>
    </lineage>
</organism>
<accession>A0A1D2MHE1</accession>
<reference evidence="1 2" key="1">
    <citation type="journal article" date="2016" name="Genome Biol. Evol.">
        <title>Gene Family Evolution Reflects Adaptation to Soil Environmental Stressors in the Genome of the Collembolan Orchesella cincta.</title>
        <authorList>
            <person name="Faddeeva-Vakhrusheva A."/>
            <person name="Derks M.F."/>
            <person name="Anvar S.Y."/>
            <person name="Agamennone V."/>
            <person name="Suring W."/>
            <person name="Smit S."/>
            <person name="van Straalen N.M."/>
            <person name="Roelofs D."/>
        </authorList>
    </citation>
    <scope>NUCLEOTIDE SEQUENCE [LARGE SCALE GENOMIC DNA]</scope>
    <source>
        <tissue evidence="1">Mixed pool</tissue>
    </source>
</reference>
<dbReference type="EMBL" id="LJIJ01001288">
    <property type="protein sequence ID" value="ODM92244.1"/>
    <property type="molecule type" value="Genomic_DNA"/>
</dbReference>
<proteinExistence type="predicted"/>
<keyword evidence="2" id="KW-1185">Reference proteome</keyword>